<dbReference type="InterPro" id="IPR001461">
    <property type="entry name" value="Aspartic_peptidase_A1"/>
</dbReference>
<dbReference type="InterPro" id="IPR033121">
    <property type="entry name" value="PEPTIDASE_A1"/>
</dbReference>
<feature type="disulfide bond" evidence="6">
    <location>
        <begin position="90"/>
        <end position="95"/>
    </location>
</feature>
<dbReference type="InterPro" id="IPR021109">
    <property type="entry name" value="Peptidase_aspartic_dom_sf"/>
</dbReference>
<feature type="active site" evidence="5">
    <location>
        <position position="260"/>
    </location>
</feature>
<keyword evidence="10" id="KW-1185">Reference proteome</keyword>
<sequence>MVVKLLFLLGIAFAIIQVPLHPLKTNQELHAYYKTPRKYTRFGASTGNVPIVNYQDAEYYGTIGIGTPAQQFKVIFDTGSSNLWVPSYSCQTLACFTHDTYKSSASSTYVKNGTSFSISYGSGSVEGFTSQDTVTWGNFTIPKVLFGEVTDLQGVAFITGKFDGILGMAWPSIAVNNIPPTFYSLYQTGLIPANQFSVYLSKVVNAPGSQLILGGSISSLGKSAFSYVSLSNQTYWLINIDKVSIGTEKIPFSGLKGIVDTGTSLLVTRSKIMDYMRVKIGIINTDCSNLNTLPNITFTLGGKDYPLTPYQYVLNLTSLNQNITDCEGGLEGADFGAQMEHDFILGDVFIRAYYTLFDYGNSRVGFAPAA</sequence>
<dbReference type="SUPFAM" id="SSF50630">
    <property type="entry name" value="Acid proteases"/>
    <property type="match status" value="1"/>
</dbReference>
<evidence type="ECO:0000313" key="10">
    <source>
        <dbReference type="Proteomes" id="UP001162131"/>
    </source>
</evidence>
<dbReference type="EMBL" id="CAJZBQ010000012">
    <property type="protein sequence ID" value="CAG9314486.1"/>
    <property type="molecule type" value="Genomic_DNA"/>
</dbReference>
<dbReference type="GO" id="GO:0006508">
    <property type="term" value="P:proteolysis"/>
    <property type="evidence" value="ECO:0007669"/>
    <property type="project" value="UniProtKB-KW"/>
</dbReference>
<dbReference type="Proteomes" id="UP001162131">
    <property type="component" value="Unassembled WGS sequence"/>
</dbReference>
<keyword evidence="6" id="KW-1015">Disulfide bond</keyword>
<evidence type="ECO:0000313" key="9">
    <source>
        <dbReference type="EMBL" id="CAG9314486.1"/>
    </source>
</evidence>
<keyword evidence="3 7" id="KW-0064">Aspartyl protease</keyword>
<dbReference type="AlphaFoldDB" id="A0AAU9IYC0"/>
<comment type="caution">
    <text evidence="9">The sequence shown here is derived from an EMBL/GenBank/DDBJ whole genome shotgun (WGS) entry which is preliminary data.</text>
</comment>
<evidence type="ECO:0000256" key="4">
    <source>
        <dbReference type="ARBA" id="ARBA00022801"/>
    </source>
</evidence>
<dbReference type="Pfam" id="PF00026">
    <property type="entry name" value="Asp"/>
    <property type="match status" value="1"/>
</dbReference>
<comment type="similarity">
    <text evidence="1 7">Belongs to the peptidase A1 family.</text>
</comment>
<dbReference type="Gene3D" id="2.40.70.10">
    <property type="entry name" value="Acid Proteases"/>
    <property type="match status" value="2"/>
</dbReference>
<dbReference type="FunFam" id="2.40.70.10:FF:000149">
    <property type="entry name" value="Uncharacterized protein"/>
    <property type="match status" value="1"/>
</dbReference>
<reference evidence="9" key="1">
    <citation type="submission" date="2021-09" db="EMBL/GenBank/DDBJ databases">
        <authorList>
            <consortium name="AG Swart"/>
            <person name="Singh M."/>
            <person name="Singh A."/>
            <person name="Seah K."/>
            <person name="Emmerich C."/>
        </authorList>
    </citation>
    <scope>NUCLEOTIDE SEQUENCE</scope>
    <source>
        <strain evidence="9">ATCC30299</strain>
    </source>
</reference>
<dbReference type="GO" id="GO:0004190">
    <property type="term" value="F:aspartic-type endopeptidase activity"/>
    <property type="evidence" value="ECO:0007669"/>
    <property type="project" value="UniProtKB-KW"/>
</dbReference>
<evidence type="ECO:0000259" key="8">
    <source>
        <dbReference type="PROSITE" id="PS51767"/>
    </source>
</evidence>
<feature type="domain" description="Peptidase A1" evidence="8">
    <location>
        <begin position="59"/>
        <end position="367"/>
    </location>
</feature>
<evidence type="ECO:0000256" key="2">
    <source>
        <dbReference type="ARBA" id="ARBA00022670"/>
    </source>
</evidence>
<dbReference type="PANTHER" id="PTHR47966:SF51">
    <property type="entry name" value="BETA-SITE APP-CLEAVING ENZYME, ISOFORM A-RELATED"/>
    <property type="match status" value="1"/>
</dbReference>
<dbReference type="PRINTS" id="PR00792">
    <property type="entry name" value="PEPSIN"/>
</dbReference>
<dbReference type="PANTHER" id="PTHR47966">
    <property type="entry name" value="BETA-SITE APP-CLEAVING ENZYME, ISOFORM A-RELATED"/>
    <property type="match status" value="1"/>
</dbReference>
<evidence type="ECO:0000256" key="1">
    <source>
        <dbReference type="ARBA" id="ARBA00007447"/>
    </source>
</evidence>
<evidence type="ECO:0000256" key="3">
    <source>
        <dbReference type="ARBA" id="ARBA00022750"/>
    </source>
</evidence>
<keyword evidence="4 7" id="KW-0378">Hydrolase</keyword>
<name>A0AAU9IYC0_9CILI</name>
<gene>
    <name evidence="9" type="ORF">BSTOLATCC_MIC11488</name>
</gene>
<organism evidence="9 10">
    <name type="scientific">Blepharisma stoltei</name>
    <dbReference type="NCBI Taxonomy" id="1481888"/>
    <lineage>
        <taxon>Eukaryota</taxon>
        <taxon>Sar</taxon>
        <taxon>Alveolata</taxon>
        <taxon>Ciliophora</taxon>
        <taxon>Postciliodesmatophora</taxon>
        <taxon>Heterotrichea</taxon>
        <taxon>Heterotrichida</taxon>
        <taxon>Blepharismidae</taxon>
        <taxon>Blepharisma</taxon>
    </lineage>
</organism>
<dbReference type="PROSITE" id="PS00141">
    <property type="entry name" value="ASP_PROTEASE"/>
    <property type="match status" value="2"/>
</dbReference>
<evidence type="ECO:0000256" key="5">
    <source>
        <dbReference type="PIRSR" id="PIRSR601461-1"/>
    </source>
</evidence>
<accession>A0AAU9IYC0</accession>
<dbReference type="InterPro" id="IPR001969">
    <property type="entry name" value="Aspartic_peptidase_AS"/>
</dbReference>
<dbReference type="PROSITE" id="PS51767">
    <property type="entry name" value="PEPTIDASE_A1"/>
    <property type="match status" value="1"/>
</dbReference>
<proteinExistence type="inferred from homology"/>
<protein>
    <recommendedName>
        <fullName evidence="8">Peptidase A1 domain-containing protein</fullName>
    </recommendedName>
</protein>
<evidence type="ECO:0000256" key="6">
    <source>
        <dbReference type="PIRSR" id="PIRSR601461-2"/>
    </source>
</evidence>
<keyword evidence="2 7" id="KW-0645">Protease</keyword>
<evidence type="ECO:0000256" key="7">
    <source>
        <dbReference type="RuleBase" id="RU000454"/>
    </source>
</evidence>
<feature type="active site" evidence="5">
    <location>
        <position position="77"/>
    </location>
</feature>